<dbReference type="Pfam" id="PF00071">
    <property type="entry name" value="Ras"/>
    <property type="match status" value="1"/>
</dbReference>
<dbReference type="PANTHER" id="PTHR47978">
    <property type="match status" value="1"/>
</dbReference>
<keyword evidence="3" id="KW-1185">Reference proteome</keyword>
<feature type="non-terminal residue" evidence="2">
    <location>
        <position position="225"/>
    </location>
</feature>
<dbReference type="GO" id="GO:0003924">
    <property type="term" value="F:GTPase activity"/>
    <property type="evidence" value="ECO:0007669"/>
    <property type="project" value="InterPro"/>
</dbReference>
<dbReference type="OrthoDB" id="28357at2759"/>
<dbReference type="SMART" id="SM00175">
    <property type="entry name" value="RAB"/>
    <property type="match status" value="1"/>
</dbReference>
<dbReference type="PRINTS" id="PR00449">
    <property type="entry name" value="RASTRNSFRMNG"/>
</dbReference>
<dbReference type="AlphaFoldDB" id="A0A9N9BB50"/>
<gene>
    <name evidence="2" type="ORF">CPELLU_LOCUS5143</name>
</gene>
<dbReference type="EMBL" id="CAJVQA010002875">
    <property type="protein sequence ID" value="CAG8559745.1"/>
    <property type="molecule type" value="Genomic_DNA"/>
</dbReference>
<organism evidence="2 3">
    <name type="scientific">Cetraspora pellucida</name>
    <dbReference type="NCBI Taxonomy" id="1433469"/>
    <lineage>
        <taxon>Eukaryota</taxon>
        <taxon>Fungi</taxon>
        <taxon>Fungi incertae sedis</taxon>
        <taxon>Mucoromycota</taxon>
        <taxon>Glomeromycotina</taxon>
        <taxon>Glomeromycetes</taxon>
        <taxon>Diversisporales</taxon>
        <taxon>Gigasporaceae</taxon>
        <taxon>Cetraspora</taxon>
    </lineage>
</organism>
<accession>A0A9N9BB50</accession>
<dbReference type="PROSITE" id="PS51419">
    <property type="entry name" value="RAB"/>
    <property type="match status" value="1"/>
</dbReference>
<evidence type="ECO:0000313" key="3">
    <source>
        <dbReference type="Proteomes" id="UP000789759"/>
    </source>
</evidence>
<evidence type="ECO:0000256" key="1">
    <source>
        <dbReference type="ARBA" id="ARBA00022741"/>
    </source>
</evidence>
<protein>
    <submittedName>
        <fullName evidence="2">13872_t:CDS:1</fullName>
    </submittedName>
</protein>
<dbReference type="Gene3D" id="3.40.50.300">
    <property type="entry name" value="P-loop containing nucleotide triphosphate hydrolases"/>
    <property type="match status" value="1"/>
</dbReference>
<sequence length="225" mass="26024">MDENYDFFLRIGVDGEARVGKSRLISKFAENDFENGVYKNTLHAYVTTSYIQLDDYTIKVEFLETGWSLRPNKNYVDGAILVYDISQFDALKEIKELSSEYNSNKIPIMIIANKCDNNKHKNSVDFLKDIKDYFGEELNILGEEFLFDKTSIKDKTSASLDKILKECASRLLDFKETKELNELTSPSNQFKSIMKHTTQLYLYEVPKKVIGGRQQIEEILHDGIK</sequence>
<evidence type="ECO:0000313" key="2">
    <source>
        <dbReference type="EMBL" id="CAG8559745.1"/>
    </source>
</evidence>
<dbReference type="InterPro" id="IPR027417">
    <property type="entry name" value="P-loop_NTPase"/>
</dbReference>
<dbReference type="GO" id="GO:0005525">
    <property type="term" value="F:GTP binding"/>
    <property type="evidence" value="ECO:0007669"/>
    <property type="project" value="InterPro"/>
</dbReference>
<dbReference type="SUPFAM" id="SSF52540">
    <property type="entry name" value="P-loop containing nucleoside triphosphate hydrolases"/>
    <property type="match status" value="1"/>
</dbReference>
<dbReference type="Proteomes" id="UP000789759">
    <property type="component" value="Unassembled WGS sequence"/>
</dbReference>
<dbReference type="InterPro" id="IPR001806">
    <property type="entry name" value="Small_GTPase"/>
</dbReference>
<name>A0A9N9BB50_9GLOM</name>
<proteinExistence type="predicted"/>
<reference evidence="2" key="1">
    <citation type="submission" date="2021-06" db="EMBL/GenBank/DDBJ databases">
        <authorList>
            <person name="Kallberg Y."/>
            <person name="Tangrot J."/>
            <person name="Rosling A."/>
        </authorList>
    </citation>
    <scope>NUCLEOTIDE SEQUENCE</scope>
    <source>
        <strain evidence="2">FL966</strain>
    </source>
</reference>
<keyword evidence="1" id="KW-0547">Nucleotide-binding</keyword>
<comment type="caution">
    <text evidence="2">The sequence shown here is derived from an EMBL/GenBank/DDBJ whole genome shotgun (WGS) entry which is preliminary data.</text>
</comment>